<evidence type="ECO:0000313" key="2">
    <source>
        <dbReference type="Proteomes" id="UP000484875"/>
    </source>
</evidence>
<feature type="non-terminal residue" evidence="1">
    <location>
        <position position="1"/>
    </location>
</feature>
<dbReference type="AlphaFoldDB" id="A0A845HNX6"/>
<proteinExistence type="predicted"/>
<sequence length="78" mass="7713">KLPHLAAQASPTLRARVGGMVEALAAFSAGQPEPAAPSSALSMPGALKEGAGMLAAPDGLRVASLSPEAKDLLAAPRK</sequence>
<gene>
    <name evidence="1" type="ORF">GTP81_27140</name>
</gene>
<evidence type="ECO:0000313" key="1">
    <source>
        <dbReference type="EMBL" id="MYN20420.1"/>
    </source>
</evidence>
<protein>
    <submittedName>
        <fullName evidence="1">Uncharacterized protein</fullName>
    </submittedName>
</protein>
<organism evidence="1 2">
    <name type="scientific">Duganella vulcania</name>
    <dbReference type="NCBI Taxonomy" id="2692166"/>
    <lineage>
        <taxon>Bacteria</taxon>
        <taxon>Pseudomonadati</taxon>
        <taxon>Pseudomonadota</taxon>
        <taxon>Betaproteobacteria</taxon>
        <taxon>Burkholderiales</taxon>
        <taxon>Oxalobacteraceae</taxon>
        <taxon>Telluria group</taxon>
        <taxon>Duganella</taxon>
    </lineage>
</organism>
<reference evidence="1 2" key="1">
    <citation type="submission" date="2019-12" db="EMBL/GenBank/DDBJ databases">
        <title>Novel species isolated from a subtropical stream in China.</title>
        <authorList>
            <person name="Lu H."/>
        </authorList>
    </citation>
    <scope>NUCLEOTIDE SEQUENCE [LARGE SCALE GENOMIC DNA]</scope>
    <source>
        <strain evidence="1 2">FT107W</strain>
    </source>
</reference>
<dbReference type="RefSeq" id="WP_161092744.1">
    <property type="nucleotide sequence ID" value="NZ_WWCV01000075.1"/>
</dbReference>
<comment type="caution">
    <text evidence="1">The sequence shown here is derived from an EMBL/GenBank/DDBJ whole genome shotgun (WGS) entry which is preliminary data.</text>
</comment>
<keyword evidence="2" id="KW-1185">Reference proteome</keyword>
<dbReference type="EMBL" id="WWCV01000075">
    <property type="protein sequence ID" value="MYN20420.1"/>
    <property type="molecule type" value="Genomic_DNA"/>
</dbReference>
<name>A0A845HNX6_9BURK</name>
<accession>A0A845HNX6</accession>
<dbReference type="Proteomes" id="UP000484875">
    <property type="component" value="Unassembled WGS sequence"/>
</dbReference>